<protein>
    <submittedName>
        <fullName evidence="1">Uncharacterized protein</fullName>
    </submittedName>
</protein>
<evidence type="ECO:0000313" key="2">
    <source>
        <dbReference type="Proteomes" id="UP000663848"/>
    </source>
</evidence>
<dbReference type="EMBL" id="CAJOBR010015256">
    <property type="protein sequence ID" value="CAF4913040.1"/>
    <property type="molecule type" value="Genomic_DNA"/>
</dbReference>
<gene>
    <name evidence="1" type="ORF">QYT958_LOCUS31207</name>
</gene>
<name>A0A821VUK9_9BILA</name>
<comment type="caution">
    <text evidence="1">The sequence shown here is derived from an EMBL/GenBank/DDBJ whole genome shotgun (WGS) entry which is preliminary data.</text>
</comment>
<reference evidence="1" key="1">
    <citation type="submission" date="2021-02" db="EMBL/GenBank/DDBJ databases">
        <authorList>
            <person name="Nowell W R."/>
        </authorList>
    </citation>
    <scope>NUCLEOTIDE SEQUENCE</scope>
</reference>
<feature type="non-terminal residue" evidence="1">
    <location>
        <position position="33"/>
    </location>
</feature>
<evidence type="ECO:0000313" key="1">
    <source>
        <dbReference type="EMBL" id="CAF4913040.1"/>
    </source>
</evidence>
<organism evidence="1 2">
    <name type="scientific">Rotaria socialis</name>
    <dbReference type="NCBI Taxonomy" id="392032"/>
    <lineage>
        <taxon>Eukaryota</taxon>
        <taxon>Metazoa</taxon>
        <taxon>Spiralia</taxon>
        <taxon>Gnathifera</taxon>
        <taxon>Rotifera</taxon>
        <taxon>Eurotatoria</taxon>
        <taxon>Bdelloidea</taxon>
        <taxon>Philodinida</taxon>
        <taxon>Philodinidae</taxon>
        <taxon>Rotaria</taxon>
    </lineage>
</organism>
<sequence length="33" mass="3692">MIIHHIAGKDNTTADALSRYPVDRPDINDEDTP</sequence>
<dbReference type="Proteomes" id="UP000663848">
    <property type="component" value="Unassembled WGS sequence"/>
</dbReference>
<accession>A0A821VUK9</accession>
<proteinExistence type="predicted"/>
<dbReference type="AlphaFoldDB" id="A0A821VUK9"/>